<dbReference type="Pfam" id="PF00078">
    <property type="entry name" value="RVT_1"/>
    <property type="match status" value="1"/>
</dbReference>
<dbReference type="EMBL" id="JADYXP020000047">
    <property type="protein sequence ID" value="KAL0098594.1"/>
    <property type="molecule type" value="Genomic_DNA"/>
</dbReference>
<proteinExistence type="predicted"/>
<feature type="domain" description="Reverse transcriptase" evidence="1">
    <location>
        <begin position="1"/>
        <end position="118"/>
    </location>
</feature>
<dbReference type="Proteomes" id="UP001430953">
    <property type="component" value="Unassembled WGS sequence"/>
</dbReference>
<dbReference type="SUPFAM" id="SSF56672">
    <property type="entry name" value="DNA/RNA polymerases"/>
    <property type="match status" value="1"/>
</dbReference>
<sequence length="118" mass="13106">MASIDVSKAFDTVTHPAIKNTLESLGIPKPMLKYLENIYGKAKTRIEGTTWTSKPIHPARGVRQGDPLSPILFNAITHRLLQNLPKEIGVELGETRINAAAFADDLLLFAKTPEDYRH</sequence>
<dbReference type="AlphaFoldDB" id="A0AAW2E8J5"/>
<dbReference type="PROSITE" id="PS50878">
    <property type="entry name" value="RT_POL"/>
    <property type="match status" value="1"/>
</dbReference>
<gene>
    <name evidence="2" type="ORF">PUN28_020550</name>
</gene>
<evidence type="ECO:0000313" key="2">
    <source>
        <dbReference type="EMBL" id="KAL0098594.1"/>
    </source>
</evidence>
<evidence type="ECO:0000313" key="3">
    <source>
        <dbReference type="Proteomes" id="UP001430953"/>
    </source>
</evidence>
<accession>A0AAW2E8J5</accession>
<protein>
    <recommendedName>
        <fullName evidence="1">Reverse transcriptase domain-containing protein</fullName>
    </recommendedName>
</protein>
<keyword evidence="3" id="KW-1185">Reference proteome</keyword>
<comment type="caution">
    <text evidence="2">The sequence shown here is derived from an EMBL/GenBank/DDBJ whole genome shotgun (WGS) entry which is preliminary data.</text>
</comment>
<dbReference type="InterPro" id="IPR000477">
    <property type="entry name" value="RT_dom"/>
</dbReference>
<reference evidence="2 3" key="1">
    <citation type="submission" date="2023-03" db="EMBL/GenBank/DDBJ databases">
        <title>High recombination rates correlate with genetic variation in Cardiocondyla obscurior ants.</title>
        <authorList>
            <person name="Errbii M."/>
        </authorList>
    </citation>
    <scope>NUCLEOTIDE SEQUENCE [LARGE SCALE GENOMIC DNA]</scope>
    <source>
        <strain evidence="2">Alpha-2009</strain>
        <tissue evidence="2">Whole body</tissue>
    </source>
</reference>
<dbReference type="InterPro" id="IPR043502">
    <property type="entry name" value="DNA/RNA_pol_sf"/>
</dbReference>
<dbReference type="PANTHER" id="PTHR19446">
    <property type="entry name" value="REVERSE TRANSCRIPTASES"/>
    <property type="match status" value="1"/>
</dbReference>
<evidence type="ECO:0000259" key="1">
    <source>
        <dbReference type="PROSITE" id="PS50878"/>
    </source>
</evidence>
<organism evidence="2 3">
    <name type="scientific">Cardiocondyla obscurior</name>
    <dbReference type="NCBI Taxonomy" id="286306"/>
    <lineage>
        <taxon>Eukaryota</taxon>
        <taxon>Metazoa</taxon>
        <taxon>Ecdysozoa</taxon>
        <taxon>Arthropoda</taxon>
        <taxon>Hexapoda</taxon>
        <taxon>Insecta</taxon>
        <taxon>Pterygota</taxon>
        <taxon>Neoptera</taxon>
        <taxon>Endopterygota</taxon>
        <taxon>Hymenoptera</taxon>
        <taxon>Apocrita</taxon>
        <taxon>Aculeata</taxon>
        <taxon>Formicoidea</taxon>
        <taxon>Formicidae</taxon>
        <taxon>Myrmicinae</taxon>
        <taxon>Cardiocondyla</taxon>
    </lineage>
</organism>
<name>A0AAW2E8J5_9HYME</name>
<dbReference type="GO" id="GO:0071897">
    <property type="term" value="P:DNA biosynthetic process"/>
    <property type="evidence" value="ECO:0007669"/>
    <property type="project" value="UniProtKB-ARBA"/>
</dbReference>